<gene>
    <name evidence="11" type="primary">rft2</name>
    <name evidence="11" type="ORF">DAT39_009037</name>
</gene>
<feature type="transmembrane region" description="Helical" evidence="10">
    <location>
        <begin position="1192"/>
        <end position="1216"/>
    </location>
</feature>
<feature type="region of interest" description="Disordered" evidence="9">
    <location>
        <begin position="489"/>
        <end position="538"/>
    </location>
</feature>
<dbReference type="Pfam" id="PF06237">
    <property type="entry name" value="SLC52_ribofla_tr"/>
    <property type="match status" value="2"/>
</dbReference>
<feature type="transmembrane region" description="Helical" evidence="10">
    <location>
        <begin position="1464"/>
        <end position="1490"/>
    </location>
</feature>
<dbReference type="EMBL" id="QNUK01000116">
    <property type="protein sequence ID" value="KAF5901275.1"/>
    <property type="molecule type" value="Genomic_DNA"/>
</dbReference>
<feature type="transmembrane region" description="Helical" evidence="10">
    <location>
        <begin position="1497"/>
        <end position="1520"/>
    </location>
</feature>
<feature type="transmembrane region" description="Helical" evidence="10">
    <location>
        <begin position="665"/>
        <end position="687"/>
    </location>
</feature>
<keyword evidence="12" id="KW-1185">Reference proteome</keyword>
<dbReference type="Proteomes" id="UP000727407">
    <property type="component" value="Unassembled WGS sequence"/>
</dbReference>
<feature type="compositionally biased region" description="Basic and acidic residues" evidence="9">
    <location>
        <begin position="521"/>
        <end position="538"/>
    </location>
</feature>
<dbReference type="GO" id="GO:0005886">
    <property type="term" value="C:plasma membrane"/>
    <property type="evidence" value="ECO:0007669"/>
    <property type="project" value="UniProtKB-SubCell"/>
</dbReference>
<feature type="transmembrane region" description="Helical" evidence="10">
    <location>
        <begin position="1402"/>
        <end position="1424"/>
    </location>
</feature>
<feature type="transmembrane region" description="Helical" evidence="10">
    <location>
        <begin position="1363"/>
        <end position="1382"/>
    </location>
</feature>
<sequence length="1531" mass="170710">MYEKFLCSPFHLISDTVDDPDYKKVSIIKGLMRKKRLLFQREKDLHTKESELLDVSDSQAECNQKRNISSGRRKTKQKLECHNDSDQAISLSHVKKEDDNHCEPVEPMLDSEDEPQVDTGDCLSILDVSVLSLQKLTEMYGGRTDGANLVSMDLLKNQYALMLKEDLDMQGLNRKILAYNSRNNQAVVLPLKYLHCNTHFLLNFIDAVEKQVMSFEREIVNTTGDKLGRDKNPKFKGFLNFDESAVTRYINMACEILCPRGENNNNYRRHWLAFCLERNNPSRLPVNRSNRFINYFEAAAALVHHYSDVALFVSDIQLLKDDMNIFLESVNSDASDEAIQALVCVVAVVYCKVLGPFWQLLKSDGQYMVFSKYICSLYEKLLEWSRDASVLMHPEAISNVFLQDPMQEKNFPGVFSFCRNNANNQYGALMKECLQRMMKVLAAVMEETLKDFLPGGLYCKDHSGELVEQLASCTFSNLMGEYPFGHAYSNKKRPETSQAQPEDNVSDNSEGNDAVFTDPAVEDRSVSKHPVPLDREDLQPPRKIKFTNKPQQDVKIKTENFKKLIISTVTKNGGPCKSVQDVEQLLTKMKGAHVSQKREAIRAELNYLKFIVGSKDERLNRLGYNLPEMLEKLNAILSCEDQSTSLATEPTKNVDTSVGYKREMWWNHAAVTHILVAFFGMGSWIAVNSFWVELPVVVSVLPEGWNLPAYLSVLIAFGNVGPLAVTVTHHFAPGCLNERVLIHVIQALAVLASAFLALFWSEVATVAGAQRSITFLLLSLVLATVCCTSNVTFLPFMFRYPPQYIRTFFVGQGLSALFPCIVALGQGVGKVECVETENGTHPHYLKENFPAQDFFWFLSVMLAISSLSFLALIYTVATSPEASQAPEQETEKYQGQETHPLQDEETPVSEEQVQVERKDPVVSFWTLHNIYLLLLLGMSTALTNGVLPSVQSFSCLPYGTMTFHLSVVLGNLANPLACFVAMAVILRSSVGLTFMSLGGGLFAVYLLVLAALSPCPPLLGTNAGMAMVVVSWIIFTFLFSYVKVVVSTLLHEQGHTALLWCGVFIQVGSLIGALTMFPLVSVYQIKGMSILTHVLACLFGMGSWVTICGLWVELPLIVPQVPEGWYLPSYLSILTQIANVGPLFVTLMHRFRPGKLNETAVIYFIVSFGTLASLLLAFFWKETVIVQGVERSIYLLILTFFISTVDCTSSVTFLPFMMQLKPEYLTTYYVGEGLSGLLPAVVALIQGVGVMRCVNGTQNFNPNETINGSLDLTDYLIPHYAPANFSAKAFFFFLAAMMFVCLVAFLLLNNLPVVAQDRSISLKYQGAIKNSNFAMEKIIPEQKPMLNSPNGIQKFKSMFGKGTYTWAQIVYIFIILAWVNALTNSVLLSVQSYSCLPYGNRAYHWSATLASLSNPLACFIAMVYAQRSLVLMGFLTAFGSVIGVYIMGMAVLSPCPLLVNHMSGAILIVAAWTFFILTLSYVKVMIAVILREEGHSALVWCGAVVQLGSLLGAVIMFPLVNVYDFFSSGDP</sequence>
<feature type="transmembrane region" description="Helical" evidence="10">
    <location>
        <begin position="1057"/>
        <end position="1083"/>
    </location>
</feature>
<name>A0A8J4XE87_CLAMG</name>
<evidence type="ECO:0000313" key="11">
    <source>
        <dbReference type="EMBL" id="KAF5901275.1"/>
    </source>
</evidence>
<feature type="transmembrane region" description="Helical" evidence="10">
    <location>
        <begin position="1024"/>
        <end position="1045"/>
    </location>
</feature>
<feature type="region of interest" description="Disordered" evidence="9">
    <location>
        <begin position="883"/>
        <end position="912"/>
    </location>
</feature>
<comment type="similarity">
    <text evidence="3">Belongs to the riboflavin transporter family.</text>
</comment>
<keyword evidence="8 10" id="KW-0472">Membrane</keyword>
<evidence type="ECO:0000313" key="12">
    <source>
        <dbReference type="Proteomes" id="UP000727407"/>
    </source>
</evidence>
<evidence type="ECO:0000256" key="5">
    <source>
        <dbReference type="ARBA" id="ARBA00022475"/>
    </source>
</evidence>
<feature type="transmembrane region" description="Helical" evidence="10">
    <location>
        <begin position="1124"/>
        <end position="1148"/>
    </location>
</feature>
<dbReference type="PANTHER" id="PTHR12929">
    <property type="entry name" value="SOLUTE CARRIER FAMILY 52"/>
    <property type="match status" value="1"/>
</dbReference>
<dbReference type="PANTHER" id="PTHR12929:SF19">
    <property type="entry name" value="RIBOFLAVIN TRANSPORTER"/>
    <property type="match status" value="1"/>
</dbReference>
<proteinExistence type="inferred from homology"/>
<feature type="transmembrane region" description="Helical" evidence="10">
    <location>
        <begin position="854"/>
        <end position="877"/>
    </location>
</feature>
<comment type="subcellular location">
    <subcellularLocation>
        <location evidence="2">Cell membrane</location>
        <topology evidence="2">Multi-pass membrane protein</topology>
    </subcellularLocation>
</comment>
<evidence type="ECO:0000256" key="9">
    <source>
        <dbReference type="SAM" id="MobiDB-lite"/>
    </source>
</evidence>
<dbReference type="GO" id="GO:0032217">
    <property type="term" value="F:riboflavin transmembrane transporter activity"/>
    <property type="evidence" value="ECO:0007669"/>
    <property type="project" value="InterPro"/>
</dbReference>
<evidence type="ECO:0000256" key="3">
    <source>
        <dbReference type="ARBA" id="ARBA00006366"/>
    </source>
</evidence>
<comment type="catalytic activity">
    <reaction evidence="1">
        <text>riboflavin(in) = riboflavin(out)</text>
        <dbReference type="Rhea" id="RHEA:35015"/>
        <dbReference type="ChEBI" id="CHEBI:57986"/>
    </reaction>
</comment>
<dbReference type="InterPro" id="IPR009357">
    <property type="entry name" value="Riboflavin_transptr"/>
</dbReference>
<feature type="transmembrane region" description="Helical" evidence="10">
    <location>
        <begin position="962"/>
        <end position="986"/>
    </location>
</feature>
<evidence type="ECO:0000256" key="2">
    <source>
        <dbReference type="ARBA" id="ARBA00004651"/>
    </source>
</evidence>
<feature type="transmembrane region" description="Helical" evidence="10">
    <location>
        <begin position="707"/>
        <end position="728"/>
    </location>
</feature>
<feature type="transmembrane region" description="Helical" evidence="10">
    <location>
        <begin position="740"/>
        <end position="761"/>
    </location>
</feature>
<feature type="compositionally biased region" description="Polar residues" evidence="9">
    <location>
        <begin position="496"/>
        <end position="511"/>
    </location>
</feature>
<accession>A0A8J4XE87</accession>
<feature type="transmembrane region" description="Helical" evidence="10">
    <location>
        <begin position="1090"/>
        <end position="1112"/>
    </location>
</feature>
<organism evidence="11 12">
    <name type="scientific">Clarias magur</name>
    <name type="common">Asian catfish</name>
    <name type="synonym">Macropteronotus magur</name>
    <dbReference type="NCBI Taxonomy" id="1594786"/>
    <lineage>
        <taxon>Eukaryota</taxon>
        <taxon>Metazoa</taxon>
        <taxon>Chordata</taxon>
        <taxon>Craniata</taxon>
        <taxon>Vertebrata</taxon>
        <taxon>Euteleostomi</taxon>
        <taxon>Actinopterygii</taxon>
        <taxon>Neopterygii</taxon>
        <taxon>Teleostei</taxon>
        <taxon>Ostariophysi</taxon>
        <taxon>Siluriformes</taxon>
        <taxon>Clariidae</taxon>
        <taxon>Clarias</taxon>
    </lineage>
</organism>
<comment type="caution">
    <text evidence="11">The sequence shown here is derived from an EMBL/GenBank/DDBJ whole genome shotgun (WGS) entry which is preliminary data.</text>
</comment>
<evidence type="ECO:0000256" key="1">
    <source>
        <dbReference type="ARBA" id="ARBA00000215"/>
    </source>
</evidence>
<feature type="region of interest" description="Disordered" evidence="9">
    <location>
        <begin position="93"/>
        <end position="114"/>
    </location>
</feature>
<keyword evidence="6 10" id="KW-0812">Transmembrane</keyword>
<evidence type="ECO:0000256" key="6">
    <source>
        <dbReference type="ARBA" id="ARBA00022692"/>
    </source>
</evidence>
<feature type="transmembrane region" description="Helical" evidence="10">
    <location>
        <begin position="930"/>
        <end position="950"/>
    </location>
</feature>
<dbReference type="OrthoDB" id="8644426at2759"/>
<feature type="transmembrane region" description="Helical" evidence="10">
    <location>
        <begin position="1431"/>
        <end position="1452"/>
    </location>
</feature>
<feature type="transmembrane region" description="Helical" evidence="10">
    <location>
        <begin position="1289"/>
        <end position="1308"/>
    </location>
</feature>
<reference evidence="11" key="1">
    <citation type="submission" date="2020-07" db="EMBL/GenBank/DDBJ databases">
        <title>Clarias magur genome sequencing, assembly and annotation.</title>
        <authorList>
            <person name="Kushwaha B."/>
            <person name="Kumar R."/>
            <person name="Das P."/>
            <person name="Joshi C.G."/>
            <person name="Kumar D."/>
            <person name="Nagpure N.S."/>
            <person name="Pandey M."/>
            <person name="Agarwal S."/>
            <person name="Srivastava S."/>
            <person name="Singh M."/>
            <person name="Sahoo L."/>
            <person name="Jayasankar P."/>
            <person name="Meher P.K."/>
            <person name="Koringa P.G."/>
            <person name="Iquebal M.A."/>
            <person name="Das S.P."/>
            <person name="Bit A."/>
            <person name="Patnaik S."/>
            <person name="Patel N."/>
            <person name="Shah T.M."/>
            <person name="Hinsu A."/>
            <person name="Jena J.K."/>
        </authorList>
    </citation>
    <scope>NUCLEOTIDE SEQUENCE</scope>
    <source>
        <strain evidence="11">CIFAMagur01</strain>
        <tissue evidence="11">Testis</tissue>
    </source>
</reference>
<feature type="compositionally biased region" description="Basic and acidic residues" evidence="9">
    <location>
        <begin position="94"/>
        <end position="104"/>
    </location>
</feature>
<feature type="non-terminal residue" evidence="11">
    <location>
        <position position="1531"/>
    </location>
</feature>
<evidence type="ECO:0000256" key="7">
    <source>
        <dbReference type="ARBA" id="ARBA00022989"/>
    </source>
</evidence>
<feature type="transmembrane region" description="Helical" evidence="10">
    <location>
        <begin position="773"/>
        <end position="798"/>
    </location>
</feature>
<evidence type="ECO:0000256" key="8">
    <source>
        <dbReference type="ARBA" id="ARBA00023136"/>
    </source>
</evidence>
<evidence type="ECO:0000256" key="4">
    <source>
        <dbReference type="ARBA" id="ARBA00022448"/>
    </source>
</evidence>
<protein>
    <submittedName>
        <fullName evidence="11">Riboflavin transporter 2-like</fullName>
    </submittedName>
</protein>
<keyword evidence="4" id="KW-0813">Transport</keyword>
<feature type="transmembrane region" description="Helical" evidence="10">
    <location>
        <begin position="992"/>
        <end position="1012"/>
    </location>
</feature>
<keyword evidence="5" id="KW-1003">Cell membrane</keyword>
<evidence type="ECO:0000256" key="10">
    <source>
        <dbReference type="SAM" id="Phobius"/>
    </source>
</evidence>
<keyword evidence="7 10" id="KW-1133">Transmembrane helix</keyword>
<feature type="transmembrane region" description="Helical" evidence="10">
    <location>
        <begin position="1160"/>
        <end position="1180"/>
    </location>
</feature>